<evidence type="ECO:0000256" key="1">
    <source>
        <dbReference type="SAM" id="MobiDB-lite"/>
    </source>
</evidence>
<dbReference type="EMBL" id="WIGN01000365">
    <property type="protein sequence ID" value="KAF6796527.1"/>
    <property type="molecule type" value="Genomic_DNA"/>
</dbReference>
<reference evidence="3 4" key="1">
    <citation type="journal article" date="2020" name="Phytopathology">
        <title>Genome Sequence Resources of Colletotrichum truncatum, C. plurivorum, C. musicola, and C. sojae: Four Species Pathogenic to Soybean (Glycine max).</title>
        <authorList>
            <person name="Rogerio F."/>
            <person name="Boufleur T.R."/>
            <person name="Ciampi-Guillardi M."/>
            <person name="Sukno S.A."/>
            <person name="Thon M.R."/>
            <person name="Massola Junior N.S."/>
            <person name="Baroncelli R."/>
        </authorList>
    </citation>
    <scope>NUCLEOTIDE SEQUENCE [LARGE SCALE GENOMIC DNA]</scope>
    <source>
        <strain evidence="3 4">LFN0009</strain>
    </source>
</reference>
<dbReference type="PANTHER" id="PTHR24148">
    <property type="entry name" value="ANKYRIN REPEAT DOMAIN-CONTAINING PROTEIN 39 HOMOLOG-RELATED"/>
    <property type="match status" value="1"/>
</dbReference>
<gene>
    <name evidence="3" type="ORF">CSOJ01_13125</name>
</gene>
<accession>A0A8H6MKZ2</accession>
<organism evidence="3 4">
    <name type="scientific">Colletotrichum sojae</name>
    <dbReference type="NCBI Taxonomy" id="2175907"/>
    <lineage>
        <taxon>Eukaryota</taxon>
        <taxon>Fungi</taxon>
        <taxon>Dikarya</taxon>
        <taxon>Ascomycota</taxon>
        <taxon>Pezizomycotina</taxon>
        <taxon>Sordariomycetes</taxon>
        <taxon>Hypocreomycetidae</taxon>
        <taxon>Glomerellales</taxon>
        <taxon>Glomerellaceae</taxon>
        <taxon>Colletotrichum</taxon>
        <taxon>Colletotrichum orchidearum species complex</taxon>
    </lineage>
</organism>
<sequence length="682" mass="75352">MECICLRPDIITAGGITSCMGCGGVPAVLGPTSPSTSSRTVSPEPLPPSSNSPRGTSAEFPDELVASDHMYQALGAQTDIRLLTLEPGEFDDPVRSALSLGSTSGRDEYDAISYTWGGEDNIMAKTGRISVNSQEFSVTPNCETALRRMRLRWSRRTVWIDAICIDQDDVNERGHQVLLIPQIYSRARQVVIYTGEALPEDEQLLCLLSTGGLNPDSWFESKLRLALLKFFSRRYFSRVWILPEVAMARRAVLLGGGHSIPWSSFQVPQLLAQGLLEQTASRDNLPSVIHFQAPKYRDSSNLLQLLDQARPSHATDPRDKVFALFGLLSGAKSDGFHADYTLSVKDVFLRIAEWIVQRHGILALLIRCVSGNDTDDEELSSALRVRAKITNADLEGARSFMRFANEVNLRGEELKKRFSAVVECEADAGGLERLMGIANEGNLDDEDLGALLFPRTHHTLRTRKLPSWAPDWTFRQSTTVPDALGWGDINPQRVRLPVKILAGSDVLQLPVLRVGTLVDELASRSRSEPWSYWSLGGKLCSGPRLMNLRSDFQPWRFPRWAEDHVYLVPRPDEYGHFSFEEPGEVSVHADGPSLRWIHKSPEGTETAGYFSPCMISGIEVGVGLVCLRGLLQLSGMVAAGEVWKTGYFEQIGIASDDVIAGFGPLGSDWVIGAKEGQQESRN</sequence>
<evidence type="ECO:0000313" key="3">
    <source>
        <dbReference type="EMBL" id="KAF6796527.1"/>
    </source>
</evidence>
<feature type="region of interest" description="Disordered" evidence="1">
    <location>
        <begin position="31"/>
        <end position="59"/>
    </location>
</feature>
<dbReference type="AlphaFoldDB" id="A0A8H6MKZ2"/>
<dbReference type="Pfam" id="PF06985">
    <property type="entry name" value="HET"/>
    <property type="match status" value="1"/>
</dbReference>
<dbReference type="InterPro" id="IPR052895">
    <property type="entry name" value="HetReg/Transcr_Mod"/>
</dbReference>
<dbReference type="InterPro" id="IPR010730">
    <property type="entry name" value="HET"/>
</dbReference>
<evidence type="ECO:0000313" key="4">
    <source>
        <dbReference type="Proteomes" id="UP000652219"/>
    </source>
</evidence>
<dbReference type="PANTHER" id="PTHR24148:SF73">
    <property type="entry name" value="HET DOMAIN PROTEIN (AFU_ORTHOLOGUE AFUA_8G01020)"/>
    <property type="match status" value="1"/>
</dbReference>
<protein>
    <submittedName>
        <fullName evidence="3">Heterokaryon incompatibility protein</fullName>
    </submittedName>
</protein>
<keyword evidence="4" id="KW-1185">Reference proteome</keyword>
<dbReference type="Proteomes" id="UP000652219">
    <property type="component" value="Unassembled WGS sequence"/>
</dbReference>
<name>A0A8H6MKZ2_9PEZI</name>
<comment type="caution">
    <text evidence="3">The sequence shown here is derived from an EMBL/GenBank/DDBJ whole genome shotgun (WGS) entry which is preliminary data.</text>
</comment>
<evidence type="ECO:0000259" key="2">
    <source>
        <dbReference type="Pfam" id="PF06985"/>
    </source>
</evidence>
<feature type="compositionally biased region" description="Low complexity" evidence="1">
    <location>
        <begin position="31"/>
        <end position="43"/>
    </location>
</feature>
<proteinExistence type="predicted"/>
<feature type="domain" description="Heterokaryon incompatibility" evidence="2">
    <location>
        <begin position="109"/>
        <end position="244"/>
    </location>
</feature>